<comment type="similarity">
    <text evidence="1 3">Belongs to the GcvH family.</text>
</comment>
<dbReference type="NCBIfam" id="TIGR00527">
    <property type="entry name" value="gcvH"/>
    <property type="match status" value="1"/>
</dbReference>
<feature type="domain" description="Lipoyl-binding" evidence="5">
    <location>
        <begin position="22"/>
        <end position="104"/>
    </location>
</feature>
<dbReference type="PANTHER" id="PTHR11715">
    <property type="entry name" value="GLYCINE CLEAVAGE SYSTEM H PROTEIN"/>
    <property type="match status" value="1"/>
</dbReference>
<dbReference type="InterPro" id="IPR003016">
    <property type="entry name" value="2-oxoA_DH_lipoyl-BS"/>
</dbReference>
<name>A0A0U1KXX5_9FIRM</name>
<dbReference type="SUPFAM" id="SSF51230">
    <property type="entry name" value="Single hybrid motif"/>
    <property type="match status" value="1"/>
</dbReference>
<keyword evidence="2 3" id="KW-0450">Lipoyl</keyword>
<dbReference type="InterPro" id="IPR000089">
    <property type="entry name" value="Biotin_lipoyl"/>
</dbReference>
<organism evidence="6 7">
    <name type="scientific">Sporomusa ovata</name>
    <dbReference type="NCBI Taxonomy" id="2378"/>
    <lineage>
        <taxon>Bacteria</taxon>
        <taxon>Bacillati</taxon>
        <taxon>Bacillota</taxon>
        <taxon>Negativicutes</taxon>
        <taxon>Selenomonadales</taxon>
        <taxon>Sporomusaceae</taxon>
        <taxon>Sporomusa</taxon>
    </lineage>
</organism>
<dbReference type="GO" id="GO:0009249">
    <property type="term" value="P:protein lipoylation"/>
    <property type="evidence" value="ECO:0007669"/>
    <property type="project" value="TreeGrafter"/>
</dbReference>
<dbReference type="NCBIfam" id="NF002270">
    <property type="entry name" value="PRK01202.1"/>
    <property type="match status" value="1"/>
</dbReference>
<reference evidence="7" key="1">
    <citation type="submission" date="2015-03" db="EMBL/GenBank/DDBJ databases">
        <authorList>
            <person name="Nijsse Bart"/>
        </authorList>
    </citation>
    <scope>NUCLEOTIDE SEQUENCE [LARGE SCALE GENOMIC DNA]</scope>
</reference>
<evidence type="ECO:0000256" key="2">
    <source>
        <dbReference type="ARBA" id="ARBA00022823"/>
    </source>
</evidence>
<dbReference type="PANTHER" id="PTHR11715:SF3">
    <property type="entry name" value="GLYCINE CLEAVAGE SYSTEM H PROTEIN-RELATED"/>
    <property type="match status" value="1"/>
</dbReference>
<protein>
    <recommendedName>
        <fullName evidence="3">Glycine cleavage system H protein</fullName>
    </recommendedName>
</protein>
<dbReference type="Gene3D" id="2.40.50.100">
    <property type="match status" value="1"/>
</dbReference>
<dbReference type="CDD" id="cd06848">
    <property type="entry name" value="GCS_H"/>
    <property type="match status" value="1"/>
</dbReference>
<dbReference type="InterPro" id="IPR011053">
    <property type="entry name" value="Single_hybrid_motif"/>
</dbReference>
<comment type="subunit">
    <text evidence="3">The glycine cleavage system is composed of four proteins: P, T, L and H.</text>
</comment>
<evidence type="ECO:0000256" key="1">
    <source>
        <dbReference type="ARBA" id="ARBA00009249"/>
    </source>
</evidence>
<evidence type="ECO:0000313" key="6">
    <source>
        <dbReference type="EMBL" id="CQR72281.1"/>
    </source>
</evidence>
<feature type="modified residue" description="N6-lipoyllysine" evidence="3 4">
    <location>
        <position position="63"/>
    </location>
</feature>
<evidence type="ECO:0000259" key="5">
    <source>
        <dbReference type="PROSITE" id="PS50968"/>
    </source>
</evidence>
<sequence>MNIPKELKYSQDHEWVKIEGNKATIGITDFAQSQLGDVVFVELPVVGTEVSIGSSFSVIESVKAVSDVYAPLSGKVIAINEILADAPENVNQDACGAGWIATLEISDESQLGELLDSDAYEKLLAEGGH</sequence>
<dbReference type="Pfam" id="PF01597">
    <property type="entry name" value="GCV_H"/>
    <property type="match status" value="1"/>
</dbReference>
<dbReference type="PROSITE" id="PS50968">
    <property type="entry name" value="BIOTINYL_LIPOYL"/>
    <property type="match status" value="1"/>
</dbReference>
<accession>A0A0U1KXX5</accession>
<dbReference type="HAMAP" id="MF_00272">
    <property type="entry name" value="GcvH"/>
    <property type="match status" value="1"/>
</dbReference>
<evidence type="ECO:0000256" key="3">
    <source>
        <dbReference type="HAMAP-Rule" id="MF_00272"/>
    </source>
</evidence>
<dbReference type="PROSITE" id="PS00189">
    <property type="entry name" value="LIPOYL"/>
    <property type="match status" value="1"/>
</dbReference>
<evidence type="ECO:0000313" key="7">
    <source>
        <dbReference type="Proteomes" id="UP000049855"/>
    </source>
</evidence>
<dbReference type="AlphaFoldDB" id="A0A0U1KXX5"/>
<dbReference type="InterPro" id="IPR017453">
    <property type="entry name" value="GCV_H_sub"/>
</dbReference>
<dbReference type="Proteomes" id="UP000049855">
    <property type="component" value="Unassembled WGS sequence"/>
</dbReference>
<dbReference type="GO" id="GO:0005960">
    <property type="term" value="C:glycine cleavage complex"/>
    <property type="evidence" value="ECO:0007669"/>
    <property type="project" value="InterPro"/>
</dbReference>
<dbReference type="RefSeq" id="WP_021167006.1">
    <property type="nucleotide sequence ID" value="NZ_CTRP01000010.1"/>
</dbReference>
<dbReference type="EMBL" id="CTRP01000010">
    <property type="protein sequence ID" value="CQR72281.1"/>
    <property type="molecule type" value="Genomic_DNA"/>
</dbReference>
<comment type="cofactor">
    <cofactor evidence="3">
        <name>(R)-lipoate</name>
        <dbReference type="ChEBI" id="CHEBI:83088"/>
    </cofactor>
    <text evidence="3">Binds 1 lipoyl cofactor covalently.</text>
</comment>
<comment type="function">
    <text evidence="3">The glycine cleavage system catalyzes the degradation of glycine. The H protein shuttles the methylamine group of glycine from the P protein to the T protein.</text>
</comment>
<proteinExistence type="inferred from homology"/>
<gene>
    <name evidence="3" type="primary">gcvH</name>
    <name evidence="6" type="ORF">SpAn4DRAFT_2741</name>
</gene>
<keyword evidence="7" id="KW-1185">Reference proteome</keyword>
<dbReference type="InterPro" id="IPR033753">
    <property type="entry name" value="GCV_H/Fam206"/>
</dbReference>
<evidence type="ECO:0000256" key="4">
    <source>
        <dbReference type="PIRSR" id="PIRSR617453-50"/>
    </source>
</evidence>
<dbReference type="InterPro" id="IPR002930">
    <property type="entry name" value="GCV_H"/>
</dbReference>
<dbReference type="GO" id="GO:0005829">
    <property type="term" value="C:cytosol"/>
    <property type="evidence" value="ECO:0007669"/>
    <property type="project" value="TreeGrafter"/>
</dbReference>
<dbReference type="GO" id="GO:0019464">
    <property type="term" value="P:glycine decarboxylation via glycine cleavage system"/>
    <property type="evidence" value="ECO:0007669"/>
    <property type="project" value="UniProtKB-UniRule"/>
</dbReference>